<dbReference type="Gene3D" id="2.60.40.420">
    <property type="entry name" value="Cupredoxins - blue copper proteins"/>
    <property type="match status" value="3"/>
</dbReference>
<sequence length="483" mass="53771">MTFHQLEPPYSWKENQREEGGRMDRRSFLKASAAGCVAAMSPVFALAKTEDGFFDLAAVKGQARLYGKDGGLSDLWLYNDRLPGPQIRVKRGERVRVRFTNNLDEPTSVHWHGIRIDNAMDGVAGLTQPAVAPGESFDYDFVAPDAGTFWYHAHNMSWNQVPRGLAGALIVEDDEPSFDPDCDITLVLNDWRLDENGILETASFGAMHDFAHAGRLGNWLTINGASMPDIALKKDRWHRLRLINASTARILDLAPARFGAKLIGLDGQAFDSAREIEGTVQLAPAQRMDLVLRPQETGKLPFEMMTGKPFTFANFVVSETESEDLPLVLPPPNRLPEPDLGSSWELPLVMAGGAMGGMQSMMRNGVEMDMRQMMSEGLFWAFNGVAGMEGDPMFSAKRGDTILLESRNDTAFPHAIHLHGHHFRVIERDGTKLEHPDWRDTFTNQPRETVKIAFVADNPGTWLIHCHMLGHAASGMMTWFEVA</sequence>
<gene>
    <name evidence="6" type="ORF">SIAM614_19421</name>
</gene>
<dbReference type="PROSITE" id="PS51318">
    <property type="entry name" value="TAT"/>
    <property type="match status" value="1"/>
</dbReference>
<dbReference type="SUPFAM" id="SSF49503">
    <property type="entry name" value="Cupredoxins"/>
    <property type="match status" value="3"/>
</dbReference>
<name>A0NVL1_ROSAI</name>
<dbReference type="InterPro" id="IPR019546">
    <property type="entry name" value="TAT_signal_bac_arc"/>
</dbReference>
<evidence type="ECO:0000313" key="7">
    <source>
        <dbReference type="Proteomes" id="UP000004848"/>
    </source>
</evidence>
<proteinExistence type="predicted"/>
<dbReference type="PANTHER" id="PTHR11709">
    <property type="entry name" value="MULTI-COPPER OXIDASE"/>
    <property type="match status" value="1"/>
</dbReference>
<dbReference type="Pfam" id="PF07732">
    <property type="entry name" value="Cu-oxidase_3"/>
    <property type="match status" value="1"/>
</dbReference>
<dbReference type="InterPro" id="IPR033138">
    <property type="entry name" value="Cu_oxidase_CS"/>
</dbReference>
<keyword evidence="2" id="KW-0560">Oxidoreductase</keyword>
<feature type="domain" description="Plastocyanin-like" evidence="5">
    <location>
        <begin position="70"/>
        <end position="175"/>
    </location>
</feature>
<dbReference type="EMBL" id="AAUW01000011">
    <property type="protein sequence ID" value="EAV43026.1"/>
    <property type="molecule type" value="Genomic_DNA"/>
</dbReference>
<protein>
    <submittedName>
        <fullName evidence="6">Multicopper oxidase, putative</fullName>
    </submittedName>
</protein>
<feature type="domain" description="Plastocyanin-like" evidence="4">
    <location>
        <begin position="373"/>
        <end position="482"/>
    </location>
</feature>
<evidence type="ECO:0000256" key="3">
    <source>
        <dbReference type="SAM" id="MobiDB-lite"/>
    </source>
</evidence>
<evidence type="ECO:0000259" key="4">
    <source>
        <dbReference type="Pfam" id="PF07731"/>
    </source>
</evidence>
<evidence type="ECO:0000259" key="5">
    <source>
        <dbReference type="Pfam" id="PF07732"/>
    </source>
</evidence>
<dbReference type="InterPro" id="IPR045087">
    <property type="entry name" value="Cu-oxidase_fam"/>
</dbReference>
<dbReference type="InterPro" id="IPR008972">
    <property type="entry name" value="Cupredoxin"/>
</dbReference>
<keyword evidence="1" id="KW-0479">Metal-binding</keyword>
<evidence type="ECO:0000313" key="6">
    <source>
        <dbReference type="EMBL" id="EAV43026.1"/>
    </source>
</evidence>
<feature type="region of interest" description="Disordered" evidence="3">
    <location>
        <begin position="1"/>
        <end position="21"/>
    </location>
</feature>
<dbReference type="GO" id="GO:0016491">
    <property type="term" value="F:oxidoreductase activity"/>
    <property type="evidence" value="ECO:0007669"/>
    <property type="project" value="UniProtKB-KW"/>
</dbReference>
<comment type="caution">
    <text evidence="6">The sequence shown here is derived from an EMBL/GenBank/DDBJ whole genome shotgun (WGS) entry which is preliminary data.</text>
</comment>
<dbReference type="eggNOG" id="COG2132">
    <property type="taxonomic scope" value="Bacteria"/>
</dbReference>
<organism evidence="6 7">
    <name type="scientific">Roseibium aggregatum (strain ATCC 25650 / DSM 13394 / JCM 20685 / NBRC 16684 / NCIMB 2208 / IAM 12614 / B1)</name>
    <name type="common">Stappia aggregata</name>
    <dbReference type="NCBI Taxonomy" id="384765"/>
    <lineage>
        <taxon>Bacteria</taxon>
        <taxon>Pseudomonadati</taxon>
        <taxon>Pseudomonadota</taxon>
        <taxon>Alphaproteobacteria</taxon>
        <taxon>Hyphomicrobiales</taxon>
        <taxon>Stappiaceae</taxon>
        <taxon>Roseibium</taxon>
    </lineage>
</organism>
<dbReference type="AlphaFoldDB" id="A0NVL1"/>
<dbReference type="GO" id="GO:0005507">
    <property type="term" value="F:copper ion binding"/>
    <property type="evidence" value="ECO:0007669"/>
    <property type="project" value="InterPro"/>
</dbReference>
<dbReference type="Pfam" id="PF07731">
    <property type="entry name" value="Cu-oxidase_2"/>
    <property type="match status" value="1"/>
</dbReference>
<dbReference type="InterPro" id="IPR006311">
    <property type="entry name" value="TAT_signal"/>
</dbReference>
<reference evidence="6 7" key="1">
    <citation type="submission" date="2006-05" db="EMBL/GenBank/DDBJ databases">
        <authorList>
            <person name="King G."/>
            <person name="Ferriera S."/>
            <person name="Johnson J."/>
            <person name="Kravitz S."/>
            <person name="Beeson K."/>
            <person name="Sutton G."/>
            <person name="Rogers Y.-H."/>
            <person name="Friedman R."/>
            <person name="Frazier M."/>
            <person name="Venter J.C."/>
        </authorList>
    </citation>
    <scope>NUCLEOTIDE SEQUENCE [LARGE SCALE GENOMIC DNA]</scope>
    <source>
        <strain evidence="7">ATCC 25650 / DSM 13394 / JCM 20685 / NBRC 16684 / NCIMB 2208 / IAM 12614 / B1</strain>
    </source>
</reference>
<dbReference type="CDD" id="cd13861">
    <property type="entry name" value="CuRO_1_CumA_like"/>
    <property type="match status" value="1"/>
</dbReference>
<evidence type="ECO:0000256" key="2">
    <source>
        <dbReference type="ARBA" id="ARBA00023002"/>
    </source>
</evidence>
<accession>A0NVL1</accession>
<dbReference type="PROSITE" id="PS00080">
    <property type="entry name" value="MULTICOPPER_OXIDASE2"/>
    <property type="match status" value="1"/>
</dbReference>
<dbReference type="InterPro" id="IPR011707">
    <property type="entry name" value="Cu-oxidase-like_N"/>
</dbReference>
<dbReference type="Proteomes" id="UP000004848">
    <property type="component" value="Unassembled WGS sequence"/>
</dbReference>
<dbReference type="InterPro" id="IPR002355">
    <property type="entry name" value="Cu_oxidase_Cu_BS"/>
</dbReference>
<dbReference type="PANTHER" id="PTHR11709:SF2">
    <property type="entry name" value="MULTICOPPER OXIDASE LPR1"/>
    <property type="match status" value="1"/>
</dbReference>
<evidence type="ECO:0000256" key="1">
    <source>
        <dbReference type="ARBA" id="ARBA00022723"/>
    </source>
</evidence>
<dbReference type="NCBIfam" id="TIGR01409">
    <property type="entry name" value="TAT_signal_seq"/>
    <property type="match status" value="1"/>
</dbReference>
<dbReference type="InterPro" id="IPR011706">
    <property type="entry name" value="Cu-oxidase_C"/>
</dbReference>
<dbReference type="PROSITE" id="PS00079">
    <property type="entry name" value="MULTICOPPER_OXIDASE1"/>
    <property type="match status" value="1"/>
</dbReference>